<feature type="region of interest" description="Disordered" evidence="1">
    <location>
        <begin position="175"/>
        <end position="202"/>
    </location>
</feature>
<sequence>MAQNQGRRSSKRAEAPMRRFREMHYHRFQLGTRSNIHGACLMRSLLPVRLPRPHTMQMIYTHPPPGVGFQRLSLPQEQEAKDQASYMRMAGEHEQAVMGEIAEERERTAQWLSSNKAIARTHVVVATQSGLQFFVAGFGYWNILDIDLKLTSESCVGVKAFEMWAGVTAEAEAEASAASAQNAGEEPKGDDSEEEPVSAESEQMAELPVLIIALTTYVKRPSEIKNRTTDELGMYRLYALGAESLPALSQEFVDKHALTTQEPLSEGSTSSRSESRSPLPHHPKQDPRSVPRTETGSQPGLATSPPADVVSMSQADGSGGSFGSDVGVAVSGNTSAAKTQREDVLPINTYAYLEERLFSLKVNERTAFLDLDYLPFRISQDVAQGMPAVLLVAGNDNKVHRYALGSDRIVEIEPLLCPKTDVPLTFTAFDARVIGPYHVQITAHQEFAVALQASRALSSAEMAIEAEKGGDGDPALRRRLLIADEEVYDAAPILTTVFTPEAKQLDRTAFDYAITHLVRLAARKEERGGGIVAGDIYDSNWPIGTMGAAPSRRGAVALEADDDVKQPRVHAMIGFVGEDAVVYHDVAVAGLDPVPTLVGGVACKVPDTAPHISGRLGGLGGVFSLPGSAKEGLITSVHFDDLDYSGTKEIIVGTVSGAVLIYKEVEGSGYMLVWKRRFPAPAYGIFSVDINCDGANELVVVTLLGVHVMQPNLSLVRAKLLRQLILAKKADIGDDDSGSITSE</sequence>
<dbReference type="PANTHER" id="PTHR15435:SF2">
    <property type="entry name" value="KICSTOR COMPLEX PROTEIN KAPTIN"/>
    <property type="match status" value="1"/>
</dbReference>
<feature type="compositionally biased region" description="Polar residues" evidence="1">
    <location>
        <begin position="292"/>
        <end position="301"/>
    </location>
</feature>
<comment type="caution">
    <text evidence="2">The sequence shown here is derived from an EMBL/GenBank/DDBJ whole genome shotgun (WGS) entry which is preliminary data.</text>
</comment>
<proteinExistence type="predicted"/>
<keyword evidence="3" id="KW-1185">Reference proteome</keyword>
<dbReference type="GO" id="GO:0007015">
    <property type="term" value="P:actin filament organization"/>
    <property type="evidence" value="ECO:0007669"/>
    <property type="project" value="InterPro"/>
</dbReference>
<dbReference type="PANTHER" id="PTHR15435">
    <property type="entry name" value="KICSTOR COMPLEX PROTEIN KAPTIN"/>
    <property type="match status" value="1"/>
</dbReference>
<dbReference type="GO" id="GO:1904262">
    <property type="term" value="P:negative regulation of TORC1 signaling"/>
    <property type="evidence" value="ECO:0007669"/>
    <property type="project" value="TreeGrafter"/>
</dbReference>
<feature type="region of interest" description="Disordered" evidence="1">
    <location>
        <begin position="260"/>
        <end position="318"/>
    </location>
</feature>
<dbReference type="OrthoDB" id="10267127at2759"/>
<dbReference type="EMBL" id="JANBUH010000122">
    <property type="protein sequence ID" value="KAJ2754362.1"/>
    <property type="molecule type" value="Genomic_DNA"/>
</dbReference>
<gene>
    <name evidence="2" type="ORF">GGI19_002453</name>
</gene>
<feature type="compositionally biased region" description="Low complexity" evidence="1">
    <location>
        <begin position="263"/>
        <end position="278"/>
    </location>
</feature>
<dbReference type="GO" id="GO:0015629">
    <property type="term" value="C:actin cytoskeleton"/>
    <property type="evidence" value="ECO:0007669"/>
    <property type="project" value="InterPro"/>
</dbReference>
<protein>
    <submittedName>
        <fullName evidence="2">Uncharacterized protein</fullName>
    </submittedName>
</protein>
<reference evidence="2" key="1">
    <citation type="submission" date="2022-07" db="EMBL/GenBank/DDBJ databases">
        <title>Phylogenomic reconstructions and comparative analyses of Kickxellomycotina fungi.</title>
        <authorList>
            <person name="Reynolds N.K."/>
            <person name="Stajich J.E."/>
            <person name="Barry K."/>
            <person name="Grigoriev I.V."/>
            <person name="Crous P."/>
            <person name="Smith M.E."/>
        </authorList>
    </citation>
    <scope>NUCLEOTIDE SEQUENCE</scope>
    <source>
        <strain evidence="2">BCRC 34297</strain>
    </source>
</reference>
<dbReference type="SUPFAM" id="SSF69318">
    <property type="entry name" value="Integrin alpha N-terminal domain"/>
    <property type="match status" value="1"/>
</dbReference>
<evidence type="ECO:0000313" key="2">
    <source>
        <dbReference type="EMBL" id="KAJ2754362.1"/>
    </source>
</evidence>
<dbReference type="GO" id="GO:0051015">
    <property type="term" value="F:actin filament binding"/>
    <property type="evidence" value="ECO:0007669"/>
    <property type="project" value="TreeGrafter"/>
</dbReference>
<evidence type="ECO:0000256" key="1">
    <source>
        <dbReference type="SAM" id="MobiDB-lite"/>
    </source>
</evidence>
<dbReference type="InterPro" id="IPR029982">
    <property type="entry name" value="Kptn"/>
</dbReference>
<dbReference type="Proteomes" id="UP001140011">
    <property type="component" value="Unassembled WGS sequence"/>
</dbReference>
<dbReference type="InterPro" id="IPR028994">
    <property type="entry name" value="Integrin_alpha_N"/>
</dbReference>
<feature type="compositionally biased region" description="Low complexity" evidence="1">
    <location>
        <begin position="175"/>
        <end position="184"/>
    </location>
</feature>
<evidence type="ECO:0000313" key="3">
    <source>
        <dbReference type="Proteomes" id="UP001140011"/>
    </source>
</evidence>
<dbReference type="GO" id="GO:0034198">
    <property type="term" value="P:cellular response to amino acid starvation"/>
    <property type="evidence" value="ECO:0007669"/>
    <property type="project" value="TreeGrafter"/>
</dbReference>
<dbReference type="AlphaFoldDB" id="A0A9W8LAA5"/>
<organism evidence="2 3">
    <name type="scientific">Coemansia pectinata</name>
    <dbReference type="NCBI Taxonomy" id="1052879"/>
    <lineage>
        <taxon>Eukaryota</taxon>
        <taxon>Fungi</taxon>
        <taxon>Fungi incertae sedis</taxon>
        <taxon>Zoopagomycota</taxon>
        <taxon>Kickxellomycotina</taxon>
        <taxon>Kickxellomycetes</taxon>
        <taxon>Kickxellales</taxon>
        <taxon>Kickxellaceae</taxon>
        <taxon>Coemansia</taxon>
    </lineage>
</organism>
<accession>A0A9W8LAA5</accession>
<name>A0A9W8LAA5_9FUNG</name>